<keyword evidence="4 6" id="KW-0804">Transcription</keyword>
<keyword evidence="9" id="KW-1185">Reference proteome</keyword>
<dbReference type="AlphaFoldDB" id="A0A8K0ILV8"/>
<feature type="domain" description="OVATE" evidence="7">
    <location>
        <begin position="42"/>
        <end position="101"/>
    </location>
</feature>
<keyword evidence="2 6" id="KW-0678">Repressor</keyword>
<organism evidence="8 9">
    <name type="scientific">Cocos nucifera</name>
    <name type="common">Coconut palm</name>
    <dbReference type="NCBI Taxonomy" id="13894"/>
    <lineage>
        <taxon>Eukaryota</taxon>
        <taxon>Viridiplantae</taxon>
        <taxon>Streptophyta</taxon>
        <taxon>Embryophyta</taxon>
        <taxon>Tracheophyta</taxon>
        <taxon>Spermatophyta</taxon>
        <taxon>Magnoliopsida</taxon>
        <taxon>Liliopsida</taxon>
        <taxon>Arecaceae</taxon>
        <taxon>Arecoideae</taxon>
        <taxon>Cocoseae</taxon>
        <taxon>Attaleinae</taxon>
        <taxon>Cocos</taxon>
    </lineage>
</organism>
<comment type="caution">
    <text evidence="8">The sequence shown here is derived from an EMBL/GenBank/DDBJ whole genome shotgun (WGS) entry which is preliminary data.</text>
</comment>
<dbReference type="InterPro" id="IPR038933">
    <property type="entry name" value="Ovate"/>
</dbReference>
<name>A0A8K0ILV8_COCNU</name>
<reference evidence="8" key="1">
    <citation type="journal article" date="2017" name="Gigascience">
        <title>The genome draft of coconut (Cocos nucifera).</title>
        <authorList>
            <person name="Xiao Y."/>
            <person name="Xu P."/>
            <person name="Fan H."/>
            <person name="Baudouin L."/>
            <person name="Xia W."/>
            <person name="Bocs S."/>
            <person name="Xu J."/>
            <person name="Li Q."/>
            <person name="Guo A."/>
            <person name="Zhou L."/>
            <person name="Li J."/>
            <person name="Wu Y."/>
            <person name="Ma Z."/>
            <person name="Armero A."/>
            <person name="Issali A.E."/>
            <person name="Liu N."/>
            <person name="Peng M."/>
            <person name="Yang Y."/>
        </authorList>
    </citation>
    <scope>NUCLEOTIDE SEQUENCE</scope>
    <source>
        <tissue evidence="8">Spear leaf of Hainan Tall coconut</tissue>
    </source>
</reference>
<keyword evidence="3 6" id="KW-0805">Transcription regulation</keyword>
<dbReference type="PANTHER" id="PTHR33057">
    <property type="entry name" value="TRANSCRIPTION REPRESSOR OFP7-RELATED"/>
    <property type="match status" value="1"/>
</dbReference>
<proteinExistence type="predicted"/>
<keyword evidence="5 6" id="KW-0539">Nucleus</keyword>
<evidence type="ECO:0000256" key="1">
    <source>
        <dbReference type="ARBA" id="ARBA00004123"/>
    </source>
</evidence>
<dbReference type="GO" id="GO:0045892">
    <property type="term" value="P:negative regulation of DNA-templated transcription"/>
    <property type="evidence" value="ECO:0007669"/>
    <property type="project" value="UniProtKB-UniRule"/>
</dbReference>
<dbReference type="EMBL" id="CM017881">
    <property type="protein sequence ID" value="KAG1362430.1"/>
    <property type="molecule type" value="Genomic_DNA"/>
</dbReference>
<comment type="function">
    <text evidence="6">Transcriptional repressor that regulates multiple aspects of plant growth and development.</text>
</comment>
<dbReference type="NCBIfam" id="TIGR01568">
    <property type="entry name" value="A_thal_3678"/>
    <property type="match status" value="1"/>
</dbReference>
<dbReference type="PROSITE" id="PS51754">
    <property type="entry name" value="OVATE"/>
    <property type="match status" value="1"/>
</dbReference>
<dbReference type="PANTHER" id="PTHR33057:SF110">
    <property type="entry name" value="TRANSCRIPTION REPRESSOR"/>
    <property type="match status" value="1"/>
</dbReference>
<dbReference type="OrthoDB" id="1928390at2759"/>
<reference evidence="8" key="2">
    <citation type="submission" date="2019-07" db="EMBL/GenBank/DDBJ databases">
        <authorList>
            <person name="Yang Y."/>
            <person name="Bocs S."/>
            <person name="Baudouin L."/>
        </authorList>
    </citation>
    <scope>NUCLEOTIDE SEQUENCE</scope>
    <source>
        <tissue evidence="8">Spear leaf of Hainan Tall coconut</tissue>
    </source>
</reference>
<evidence type="ECO:0000256" key="2">
    <source>
        <dbReference type="ARBA" id="ARBA00022491"/>
    </source>
</evidence>
<sequence>MKKEGNVRKNKRNVRRCSSMNISFSASLPGDVRGVFAESLCAVKFSVDPFTDFRESVLEMIQDVGVQDWEEMEELVYCYVTLNSPDVHHFIAEAFLSTCSCCYKSG</sequence>
<accession>A0A8K0ILV8</accession>
<dbReference type="InterPro" id="IPR006458">
    <property type="entry name" value="Ovate_C"/>
</dbReference>
<evidence type="ECO:0000259" key="7">
    <source>
        <dbReference type="PROSITE" id="PS51754"/>
    </source>
</evidence>
<evidence type="ECO:0000256" key="3">
    <source>
        <dbReference type="ARBA" id="ARBA00023015"/>
    </source>
</evidence>
<dbReference type="Pfam" id="PF04844">
    <property type="entry name" value="Ovate"/>
    <property type="match status" value="1"/>
</dbReference>
<dbReference type="Proteomes" id="UP000797356">
    <property type="component" value="Chromosome 10"/>
</dbReference>
<evidence type="ECO:0000313" key="8">
    <source>
        <dbReference type="EMBL" id="KAG1362430.1"/>
    </source>
</evidence>
<dbReference type="GO" id="GO:0005634">
    <property type="term" value="C:nucleus"/>
    <property type="evidence" value="ECO:0007669"/>
    <property type="project" value="UniProtKB-SubCell"/>
</dbReference>
<evidence type="ECO:0000313" key="9">
    <source>
        <dbReference type="Proteomes" id="UP000797356"/>
    </source>
</evidence>
<gene>
    <name evidence="8" type="ORF">COCNU_10G006490</name>
</gene>
<comment type="subcellular location">
    <subcellularLocation>
        <location evidence="1 6">Nucleus</location>
    </subcellularLocation>
</comment>
<evidence type="ECO:0000256" key="5">
    <source>
        <dbReference type="ARBA" id="ARBA00023242"/>
    </source>
</evidence>
<evidence type="ECO:0000256" key="6">
    <source>
        <dbReference type="RuleBase" id="RU367028"/>
    </source>
</evidence>
<evidence type="ECO:0000256" key="4">
    <source>
        <dbReference type="ARBA" id="ARBA00023163"/>
    </source>
</evidence>
<protein>
    <recommendedName>
        <fullName evidence="6">Transcription repressor</fullName>
    </recommendedName>
    <alternativeName>
        <fullName evidence="6">Ovate family protein</fullName>
    </alternativeName>
</protein>